<dbReference type="OrthoDB" id="18896at2759"/>
<evidence type="ECO:0000256" key="1">
    <source>
        <dbReference type="ARBA" id="ARBA00004496"/>
    </source>
</evidence>
<dbReference type="Pfam" id="PF16172">
    <property type="entry name" value="DOCK_N"/>
    <property type="match status" value="1"/>
</dbReference>
<comment type="caution">
    <text evidence="8">The sequence shown here is derived from an EMBL/GenBank/DDBJ whole genome shotgun (WGS) entry which is preliminary data.</text>
</comment>
<dbReference type="InterPro" id="IPR046773">
    <property type="entry name" value="DOCKER_Lobe_C"/>
</dbReference>
<protein>
    <recommendedName>
        <fullName evidence="10">Cytoplasmic protein</fullName>
    </recommendedName>
</protein>
<keyword evidence="9" id="KW-1185">Reference proteome</keyword>
<feature type="domain" description="C2 DOCK-type" evidence="6">
    <location>
        <begin position="735"/>
        <end position="929"/>
    </location>
</feature>
<evidence type="ECO:0000256" key="2">
    <source>
        <dbReference type="ARBA" id="ARBA00022490"/>
    </source>
</evidence>
<dbReference type="InterPro" id="IPR027007">
    <property type="entry name" value="C2_DOCK-type_domain"/>
</dbReference>
<dbReference type="InterPro" id="IPR032376">
    <property type="entry name" value="DOCK_N"/>
</dbReference>
<accession>A0A427YKZ7</accession>
<dbReference type="InterPro" id="IPR042455">
    <property type="entry name" value="DOCK_N_sub1"/>
</dbReference>
<feature type="region of interest" description="Disordered" evidence="5">
    <location>
        <begin position="47"/>
        <end position="92"/>
    </location>
</feature>
<dbReference type="InterPro" id="IPR043161">
    <property type="entry name" value="DOCK_C_lobe_A"/>
</dbReference>
<dbReference type="PANTHER" id="PTHR45653:SF10">
    <property type="entry name" value="MYOBLAST CITY, ISOFORM B"/>
    <property type="match status" value="1"/>
</dbReference>
<feature type="compositionally biased region" description="Polar residues" evidence="5">
    <location>
        <begin position="2134"/>
        <end position="2173"/>
    </location>
</feature>
<dbReference type="InterPro" id="IPR043162">
    <property type="entry name" value="DOCK_C_lobe_C"/>
</dbReference>
<dbReference type="GO" id="GO:0007264">
    <property type="term" value="P:small GTPase-mediated signal transduction"/>
    <property type="evidence" value="ECO:0007669"/>
    <property type="project" value="InterPro"/>
</dbReference>
<dbReference type="PROSITE" id="PS51651">
    <property type="entry name" value="DOCKER"/>
    <property type="match status" value="1"/>
</dbReference>
<evidence type="ECO:0000256" key="4">
    <source>
        <dbReference type="PROSITE-ProRule" id="PRU00983"/>
    </source>
</evidence>
<dbReference type="Pfam" id="PF23554">
    <property type="entry name" value="TPR_DOCK"/>
    <property type="match status" value="1"/>
</dbReference>
<evidence type="ECO:0000256" key="3">
    <source>
        <dbReference type="ARBA" id="ARBA00022553"/>
    </source>
</evidence>
<dbReference type="InterPro" id="IPR035892">
    <property type="entry name" value="C2_domain_sf"/>
</dbReference>
<feature type="region of interest" description="Disordered" evidence="5">
    <location>
        <begin position="412"/>
        <end position="434"/>
    </location>
</feature>
<evidence type="ECO:0000259" key="7">
    <source>
        <dbReference type="PROSITE" id="PS51651"/>
    </source>
</evidence>
<keyword evidence="3" id="KW-0597">Phosphoprotein</keyword>
<dbReference type="Gene3D" id="1.20.58.740">
    <property type="match status" value="1"/>
</dbReference>
<dbReference type="GO" id="GO:0031267">
    <property type="term" value="F:small GTPase binding"/>
    <property type="evidence" value="ECO:0007669"/>
    <property type="project" value="TreeGrafter"/>
</dbReference>
<sequence>MLELGQGSSMAGPSRAGTQSFGKTGTWQLLPSILSGFCIYPYHPSSSPLVSPTSPEPDRAGVPSEDTRPSHHKNRFSWSGIPSARIGDRGGGGKTNAYEVPLDVGDEFFAFEEYRCALEEDEKGEVWYRGYVVQAVSLQSLAPPTPSVPGGGAAYPRPEPSVLIGIFPSAVVHVRQQDAGDDGRLAAAYEKAVRLAQEQATATSRVGEMEAVKEEDEGEGLSPGGVSGPSGQSASTSMDDHGVVGDGAASKRRSIGPGGGIGRSNRPKSLLLESMQAASKQEEKDQPPLPQLTAGDATLAGAQWPLVDEIACAIREWYGRLPTYLANKEYRLFGIVVQHIDALYLGRRQLIQQTLSADELQRVRRECVSRLVKCNVAQGLEVIVRSLEDGSVVVVDRNRSFDGASWVGGVEAGRGTDNAEKRPLVKSPSHARSLSHPISEAHRMIGQSGAQFYHLLLDVRAFIASPCASGETAELYFSLFNKAENRFLTEEFCLVLNHLGSPARDAEQRLGRLRTLFTDLKAEDIGSSTVLVCRLVRNGALKMRAEAMGTLDGHRRASNLTVSQRGSVHHLSDMGTVRSSFSLTDNATDDSFSITSGFGGHRTTTVESAATGTAASIIDGRPTFRRPLGCAVLELPQLSKLLFEGADKSGPGLEFSMPICVPREEETFATLHEDIINNCTKDVTTTPRADAIAISLRVLKGAAPSVIRENPSLLLDVPISARLGFPDVVFPDVKRNDLYLKLWSGSFVPSPRSTGGSIRIRKLETPVNNGNVQVTLEVRRQDGTLIPDALFAGGSGEAAVAQYHSLVFTHTDRPTFGELVKVTLPEDAEGCHLFLTFRSRGKDRHTHADPHELERPFAFAYLPLCSSSTCLKDGAHDLVLYRMESNLQPAPNLYFDAPAVSSDGAVPTIPRPKNMTPLRDRMSLRSYLCSTTHSQDDTLRSLFAWQTLSDKPSALESTLQLFGFVGEEEIARFVPAVLDSLFGVLTFNLGDRQDELDDLVFSSLVKVLAMTSDRRFPNFGAVLAMYIDRHFNYPASSFRLLRSMKHVMSDPGSKDYRAFLKVWHLVFRLIIRSRQLDRSRGVGSDTTSAHIEADFKRQMKAVLGEINALMRSTDKGLIGTQTLAVQHYADIVPGLIEVYPALEIAEMVIAFTETLTHVRGTIAIYKLLLLLEVVQGLFDPAESRALLIPAIVRWLKPHLGRYDDAGQSQRGESQSAKDARKIKWLECNRLAMTVFAWTVNKLQETYASPAVQDNEEVRAQEEENIEYCLTLLPNLCASYNELSNQQTADVLGRHRSSGPIWKQTPDVFPTTHPFALISQLPPPSLLERHQHAGEDGLVTSGTLNCGLAESAVVILSLILASPRANLVRYLLEVLDIEGTEMCSNVLKSTFGFASSVIRWKAFPSQWLTTALMSFSAIVKLLDAAAELMQRDEFIPPVENAEGFDEELWRKCFELLCDVCGSEELALEDQSQQRRRAGWIIAGDLRDQGANLLMTLWNAVGWPVTQDAAAAGLRYGGYQTRFTDLADKVLGLCMSSHDQLCETAVEILFSMIYAENVLYGKFETIETAVFSTLDTLFSSRLASGGDPTMRAYFVAQLRSVFESTPSIDEAFHSKVGTFLDEVELFIDLLLAVRDLPESTEWKEERVAATYRLMEFIRRIGRTDLYVRFVYQLVQIMVNSRDWLGAGLAIKLHADLHPWSHEGEMMDAFNEGGIHLPIQTPFARRESLCYHAIDYFAEAEAYEFALDLCQELTAQHQTKTYNVDKLSELLIHQAKLWERIGQSSRTKPEYFRVAYFGDGFTPLNLNKEFVVRGEPWQRYSDFCDQIHSKFPNASIHRSKIPPSSRMREEGDIVWVTSVVPEQNPAHPALQEGVSANVRDYHRHNGVTTFSSMRPYMVDPTETDAVLTWTEKTILTVADVLPGLLTRSEVIDVRYLQISPLSSAIAEVIKATEHLRLLSKGKPGQNVDVKQLGTAINGAVDSPVNGGVELYREKFLDGSYLERHPQDGLAVQQLRQAVLDYARAIQEALSVHRDLCKDLAFHEALKSHFYKAYPEEISQLPRMSEGSIDTLMLPSHANVNGVNGSNGDAASVSVPPTPISKDSPRLSMASDASRQTDKMATVNSYFLPPLRLGPTPMNGSGSRHPSIPATATSSPKPTSMSNGSGSPRTSQSNTASPAPGSSLLSRARSIVEGIEQSASAMRAVVWEWNADSRLVSKTMFPQIAHNP</sequence>
<evidence type="ECO:0008006" key="10">
    <source>
        <dbReference type="Google" id="ProtNLM"/>
    </source>
</evidence>
<dbReference type="Gene3D" id="1.25.40.410">
    <property type="match status" value="1"/>
</dbReference>
<dbReference type="Proteomes" id="UP000279259">
    <property type="component" value="Unassembled WGS sequence"/>
</dbReference>
<proteinExistence type="inferred from homology"/>
<dbReference type="Pfam" id="PF20421">
    <property type="entry name" value="DHR-2_Lobe_C"/>
    <property type="match status" value="1"/>
</dbReference>
<keyword evidence="2" id="KW-0963">Cytoplasm</keyword>
<dbReference type="GO" id="GO:0005737">
    <property type="term" value="C:cytoplasm"/>
    <property type="evidence" value="ECO:0007669"/>
    <property type="project" value="UniProtKB-SubCell"/>
</dbReference>
<dbReference type="STRING" id="1890683.A0A427YKZ7"/>
<comment type="similarity">
    <text evidence="4">Belongs to the DOCK family.</text>
</comment>
<feature type="region of interest" description="Disordered" evidence="5">
    <location>
        <begin position="2079"/>
        <end position="2179"/>
    </location>
</feature>
<dbReference type="CDD" id="cd11684">
    <property type="entry name" value="DHR2_DOCK"/>
    <property type="match status" value="1"/>
</dbReference>
<feature type="region of interest" description="Disordered" evidence="5">
    <location>
        <begin position="199"/>
        <end position="267"/>
    </location>
</feature>
<dbReference type="PROSITE" id="PS51650">
    <property type="entry name" value="C2_DOCK"/>
    <property type="match status" value="1"/>
</dbReference>
<evidence type="ECO:0000259" key="6">
    <source>
        <dbReference type="PROSITE" id="PS51650"/>
    </source>
</evidence>
<dbReference type="PANTHER" id="PTHR45653">
    <property type="entry name" value="DEDICATOR OF CYTOKINESIS"/>
    <property type="match status" value="1"/>
</dbReference>
<dbReference type="Gene3D" id="2.60.40.150">
    <property type="entry name" value="C2 domain"/>
    <property type="match status" value="1"/>
</dbReference>
<dbReference type="GO" id="GO:0005886">
    <property type="term" value="C:plasma membrane"/>
    <property type="evidence" value="ECO:0007669"/>
    <property type="project" value="TreeGrafter"/>
</dbReference>
<reference evidence="8 9" key="1">
    <citation type="submission" date="2018-11" db="EMBL/GenBank/DDBJ databases">
        <title>Genome sequence of Saitozyma podzolica DSM 27192.</title>
        <authorList>
            <person name="Aliyu H."/>
            <person name="Gorte O."/>
            <person name="Ochsenreither K."/>
        </authorList>
    </citation>
    <scope>NUCLEOTIDE SEQUENCE [LARGE SCALE GENOMIC DNA]</scope>
    <source>
        <strain evidence="8 9">DSM 27192</strain>
    </source>
</reference>
<organism evidence="8 9">
    <name type="scientific">Saitozyma podzolica</name>
    <dbReference type="NCBI Taxonomy" id="1890683"/>
    <lineage>
        <taxon>Eukaryota</taxon>
        <taxon>Fungi</taxon>
        <taxon>Dikarya</taxon>
        <taxon>Basidiomycota</taxon>
        <taxon>Agaricomycotina</taxon>
        <taxon>Tremellomycetes</taxon>
        <taxon>Tremellales</taxon>
        <taxon>Trimorphomycetaceae</taxon>
        <taxon>Saitozyma</taxon>
    </lineage>
</organism>
<dbReference type="Pfam" id="PF14429">
    <property type="entry name" value="DOCK-C2"/>
    <property type="match status" value="1"/>
</dbReference>
<gene>
    <name evidence="8" type="ORF">EHS25_009142</name>
</gene>
<evidence type="ECO:0000256" key="5">
    <source>
        <dbReference type="SAM" id="MobiDB-lite"/>
    </source>
</evidence>
<dbReference type="InterPro" id="IPR027357">
    <property type="entry name" value="DOCKER_dom"/>
</dbReference>
<evidence type="ECO:0000313" key="8">
    <source>
        <dbReference type="EMBL" id="RSH91773.1"/>
    </source>
</evidence>
<feature type="domain" description="DOCKER" evidence="7">
    <location>
        <begin position="1655"/>
        <end position="2066"/>
    </location>
</feature>
<dbReference type="Gene3D" id="1.20.1270.350">
    <property type="entry name" value="Dedicator of cytokinesis N-terminal subdomain"/>
    <property type="match status" value="1"/>
</dbReference>
<dbReference type="CDD" id="cd08679">
    <property type="entry name" value="C2_DOCK180_related"/>
    <property type="match status" value="1"/>
</dbReference>
<dbReference type="EMBL" id="RSCD01000007">
    <property type="protein sequence ID" value="RSH91773.1"/>
    <property type="molecule type" value="Genomic_DNA"/>
</dbReference>
<evidence type="ECO:0000313" key="9">
    <source>
        <dbReference type="Proteomes" id="UP000279259"/>
    </source>
</evidence>
<dbReference type="InterPro" id="IPR026791">
    <property type="entry name" value="DOCK"/>
</dbReference>
<name>A0A427YKZ7_9TREE</name>
<feature type="region of interest" description="Disordered" evidence="5">
    <location>
        <begin position="275"/>
        <end position="294"/>
    </location>
</feature>
<comment type="subcellular location">
    <subcellularLocation>
        <location evidence="1">Cytoplasm</location>
    </subcellularLocation>
</comment>
<dbReference type="InterPro" id="IPR056372">
    <property type="entry name" value="TPR_DOCK"/>
</dbReference>
<dbReference type="GO" id="GO:0005085">
    <property type="term" value="F:guanyl-nucleotide exchange factor activity"/>
    <property type="evidence" value="ECO:0007669"/>
    <property type="project" value="InterPro"/>
</dbReference>
<feature type="region of interest" description="Disordered" evidence="5">
    <location>
        <begin position="1"/>
        <end position="20"/>
    </location>
</feature>